<evidence type="ECO:0000313" key="2">
    <source>
        <dbReference type="Proteomes" id="UP000322873"/>
    </source>
</evidence>
<evidence type="ECO:0000313" key="1">
    <source>
        <dbReference type="EMBL" id="KAA8568045.1"/>
    </source>
</evidence>
<protein>
    <submittedName>
        <fullName evidence="1">Uncharacterized protein</fullName>
    </submittedName>
</protein>
<gene>
    <name evidence="1" type="ORF">EYC84_008464</name>
</gene>
<keyword evidence="2" id="KW-1185">Reference proteome</keyword>
<reference evidence="1 2" key="1">
    <citation type="submission" date="2019-06" db="EMBL/GenBank/DDBJ databases">
        <title>Genome Sequence of the Brown Rot Fungal Pathogen Monilinia fructicola.</title>
        <authorList>
            <person name="De Miccolis Angelini R.M."/>
            <person name="Landi L."/>
            <person name="Abate D."/>
            <person name="Pollastro S."/>
            <person name="Romanazzi G."/>
            <person name="Faretra F."/>
        </authorList>
    </citation>
    <scope>NUCLEOTIDE SEQUENCE [LARGE SCALE GENOMIC DNA]</scope>
    <source>
        <strain evidence="1 2">Mfrc123</strain>
    </source>
</reference>
<comment type="caution">
    <text evidence="1">The sequence shown here is derived from an EMBL/GenBank/DDBJ whole genome shotgun (WGS) entry which is preliminary data.</text>
</comment>
<dbReference type="Proteomes" id="UP000322873">
    <property type="component" value="Unassembled WGS sequence"/>
</dbReference>
<proteinExistence type="predicted"/>
<name>A0A5M9JLX3_MONFR</name>
<organism evidence="1 2">
    <name type="scientific">Monilinia fructicola</name>
    <name type="common">Brown rot fungus</name>
    <name type="synonym">Ciboria fructicola</name>
    <dbReference type="NCBI Taxonomy" id="38448"/>
    <lineage>
        <taxon>Eukaryota</taxon>
        <taxon>Fungi</taxon>
        <taxon>Dikarya</taxon>
        <taxon>Ascomycota</taxon>
        <taxon>Pezizomycotina</taxon>
        <taxon>Leotiomycetes</taxon>
        <taxon>Helotiales</taxon>
        <taxon>Sclerotiniaceae</taxon>
        <taxon>Monilinia</taxon>
    </lineage>
</organism>
<sequence>MASSAFRGGPKVKRQPKGRELCKIRRRWGSIAARVRQRNASYFDFTKNEWMDGWMDGWMGEWMPLDGRILGVKMRRGGPLHELGLASVLYYTALASAKAKAKARAKASEKE</sequence>
<accession>A0A5M9JLX3</accession>
<dbReference type="EMBL" id="VICG01000010">
    <property type="protein sequence ID" value="KAA8568045.1"/>
    <property type="molecule type" value="Genomic_DNA"/>
</dbReference>
<dbReference type="AlphaFoldDB" id="A0A5M9JLX3"/>